<evidence type="ECO:0000256" key="2">
    <source>
        <dbReference type="ARBA" id="ARBA00022475"/>
    </source>
</evidence>
<dbReference type="PANTHER" id="PTHR30250:SF26">
    <property type="entry name" value="PSMA PROTEIN"/>
    <property type="match status" value="1"/>
</dbReference>
<evidence type="ECO:0000256" key="1">
    <source>
        <dbReference type="ARBA" id="ARBA00004651"/>
    </source>
</evidence>
<evidence type="ECO:0000256" key="4">
    <source>
        <dbReference type="ARBA" id="ARBA00022989"/>
    </source>
</evidence>
<evidence type="ECO:0000256" key="6">
    <source>
        <dbReference type="SAM" id="Phobius"/>
    </source>
</evidence>
<feature type="transmembrane region" description="Helical" evidence="6">
    <location>
        <begin position="158"/>
        <end position="191"/>
    </location>
</feature>
<evidence type="ECO:0000313" key="8">
    <source>
        <dbReference type="Proteomes" id="UP000010366"/>
    </source>
</evidence>
<proteinExistence type="predicted"/>
<feature type="transmembrane region" description="Helical" evidence="6">
    <location>
        <begin position="81"/>
        <end position="105"/>
    </location>
</feature>
<dbReference type="GO" id="GO:0005886">
    <property type="term" value="C:plasma membrane"/>
    <property type="evidence" value="ECO:0007669"/>
    <property type="project" value="UniProtKB-SubCell"/>
</dbReference>
<dbReference type="AlphaFoldDB" id="K9UQQ7"/>
<keyword evidence="3 6" id="KW-0812">Transmembrane</keyword>
<dbReference type="STRING" id="1173020.Cha6605_5722"/>
<sequence>MSSTPTSQKIVSGTIWVFLAEALLLPTGLLTAAFLTRRLGAEGYGLFTLAATLIGWIGWSITSVFTRTTIKFVGEAADWRAIGAAVLRLHLLLGCGAMLSIWLLADSIASQLGEPELAFYLRLFAVDLPLFCVGYVHRSILVGIGRFPQRAIATAGRWLARLLLIVGLVAMGLSVPGAILGSIGASLVELLICRFYVRPSLFDRTNFPMRKLWNYAVPLFLFALSMRLYEKLDLFALKLMGGTAAEVGIYGAAQNLALIPGIFSLSFAPLLLSTLTRTLARGDKLAAEQTGCHALRSIVLMLPFAGMNAGAAPEIVQFIFGKPFLPAAPVLAVLIFGAIALAMISVTTAILTAAGKPNWTLMLAAPLVP</sequence>
<protein>
    <submittedName>
        <fullName evidence="7">Membrane protein involved in the export of O-antigen and teichoic acid</fullName>
    </submittedName>
</protein>
<feature type="transmembrane region" description="Helical" evidence="6">
    <location>
        <begin position="331"/>
        <end position="354"/>
    </location>
</feature>
<feature type="transmembrane region" description="Helical" evidence="6">
    <location>
        <begin position="249"/>
        <end position="272"/>
    </location>
</feature>
<feature type="transmembrane region" description="Helical" evidence="6">
    <location>
        <begin position="293"/>
        <end position="311"/>
    </location>
</feature>
<dbReference type="InterPro" id="IPR002797">
    <property type="entry name" value="Polysacc_synth"/>
</dbReference>
<dbReference type="EMBL" id="CP003600">
    <property type="protein sequence ID" value="AFY96579.1"/>
    <property type="molecule type" value="Genomic_DNA"/>
</dbReference>
<keyword evidence="8" id="KW-1185">Reference proteome</keyword>
<reference evidence="7 8" key="1">
    <citation type="submission" date="2012-05" db="EMBL/GenBank/DDBJ databases">
        <title>Finished chromosome of genome of Chamaesiphon sp. PCC 6605.</title>
        <authorList>
            <consortium name="US DOE Joint Genome Institute"/>
            <person name="Gugger M."/>
            <person name="Coursin T."/>
            <person name="Rippka R."/>
            <person name="Tandeau De Marsac N."/>
            <person name="Huntemann M."/>
            <person name="Wei C.-L."/>
            <person name="Han J."/>
            <person name="Detter J.C."/>
            <person name="Han C."/>
            <person name="Tapia R."/>
            <person name="Chen A."/>
            <person name="Kyrpides N."/>
            <person name="Mavromatis K."/>
            <person name="Markowitz V."/>
            <person name="Szeto E."/>
            <person name="Ivanova N."/>
            <person name="Pagani I."/>
            <person name="Pati A."/>
            <person name="Goodwin L."/>
            <person name="Nordberg H.P."/>
            <person name="Cantor M.N."/>
            <person name="Hua S.X."/>
            <person name="Woyke T."/>
            <person name="Kerfeld C.A."/>
        </authorList>
    </citation>
    <scope>NUCLEOTIDE SEQUENCE [LARGE SCALE GENOMIC DNA]</scope>
    <source>
        <strain evidence="8">ATCC 27169 / PCC 6605</strain>
    </source>
</reference>
<evidence type="ECO:0000313" key="7">
    <source>
        <dbReference type="EMBL" id="AFY96579.1"/>
    </source>
</evidence>
<dbReference type="KEGG" id="cmp:Cha6605_5722"/>
<evidence type="ECO:0000256" key="5">
    <source>
        <dbReference type="ARBA" id="ARBA00023136"/>
    </source>
</evidence>
<organism evidence="7 8">
    <name type="scientific">Chamaesiphon minutus (strain ATCC 27169 / PCC 6605)</name>
    <dbReference type="NCBI Taxonomy" id="1173020"/>
    <lineage>
        <taxon>Bacteria</taxon>
        <taxon>Bacillati</taxon>
        <taxon>Cyanobacteriota</taxon>
        <taxon>Cyanophyceae</taxon>
        <taxon>Gomontiellales</taxon>
        <taxon>Chamaesiphonaceae</taxon>
        <taxon>Chamaesiphon</taxon>
    </lineage>
</organism>
<dbReference type="OrthoDB" id="571302at2"/>
<keyword evidence="2" id="KW-1003">Cell membrane</keyword>
<feature type="transmembrane region" description="Helical" evidence="6">
    <location>
        <begin position="212"/>
        <end position="229"/>
    </location>
</feature>
<dbReference type="InterPro" id="IPR050833">
    <property type="entry name" value="Poly_Biosynth_Transport"/>
</dbReference>
<dbReference type="HOGENOM" id="CLU_749437_0_0_3"/>
<comment type="subcellular location">
    <subcellularLocation>
        <location evidence="1">Cell membrane</location>
        <topology evidence="1">Multi-pass membrane protein</topology>
    </subcellularLocation>
</comment>
<keyword evidence="4 6" id="KW-1133">Transmembrane helix</keyword>
<dbReference type="Pfam" id="PF01943">
    <property type="entry name" value="Polysacc_synt"/>
    <property type="match status" value="1"/>
</dbReference>
<feature type="transmembrane region" description="Helical" evidence="6">
    <location>
        <begin position="15"/>
        <end position="36"/>
    </location>
</feature>
<dbReference type="eggNOG" id="COG2244">
    <property type="taxonomic scope" value="Bacteria"/>
</dbReference>
<dbReference type="Proteomes" id="UP000010366">
    <property type="component" value="Chromosome"/>
</dbReference>
<dbReference type="PATRIC" id="fig|1173020.3.peg.6579"/>
<evidence type="ECO:0000256" key="3">
    <source>
        <dbReference type="ARBA" id="ARBA00022692"/>
    </source>
</evidence>
<dbReference type="RefSeq" id="WP_015162655.1">
    <property type="nucleotide sequence ID" value="NC_019697.1"/>
</dbReference>
<accession>K9UQQ7</accession>
<name>K9UQQ7_CHAP6</name>
<keyword evidence="5 6" id="KW-0472">Membrane</keyword>
<feature type="transmembrane region" description="Helical" evidence="6">
    <location>
        <begin position="43"/>
        <end position="61"/>
    </location>
</feature>
<feature type="transmembrane region" description="Helical" evidence="6">
    <location>
        <begin position="117"/>
        <end position="138"/>
    </location>
</feature>
<gene>
    <name evidence="7" type="ORF">Cha6605_5722</name>
</gene>
<dbReference type="PANTHER" id="PTHR30250">
    <property type="entry name" value="PST FAMILY PREDICTED COLANIC ACID TRANSPORTER"/>
    <property type="match status" value="1"/>
</dbReference>